<comment type="similarity">
    <text evidence="1">Belongs to the plant acyltransferase family.</text>
</comment>
<evidence type="ECO:0000313" key="2">
    <source>
        <dbReference type="Proteomes" id="UP000515151"/>
    </source>
</evidence>
<dbReference type="PANTHER" id="PTHR31642:SF318">
    <property type="entry name" value="OMEGA-HYDROXYPALMITATE O-FERULOYL TRANSFERASE"/>
    <property type="match status" value="1"/>
</dbReference>
<keyword evidence="2" id="KW-1185">Reference proteome</keyword>
<gene>
    <name evidence="3" type="primary">LOC116205069</name>
</gene>
<reference evidence="2" key="1">
    <citation type="journal article" date="2020" name="Plant Biotechnol. J.">
        <title>The pomegranate (Punica granatum L.) draft genome dissects genetic divergence between soft- and hard-seeded cultivars.</title>
        <authorList>
            <person name="Luo X."/>
            <person name="Li H."/>
            <person name="Wu Z."/>
            <person name="Yao W."/>
            <person name="Zhao P."/>
            <person name="Cao D."/>
            <person name="Yu H."/>
            <person name="Li K."/>
            <person name="Poudel K."/>
            <person name="Zhao D."/>
            <person name="Zhang F."/>
            <person name="Xia X."/>
            <person name="Chen L."/>
            <person name="Wang Q."/>
            <person name="Jing D."/>
            <person name="Cao S."/>
        </authorList>
    </citation>
    <scope>NUCLEOTIDE SEQUENCE [LARGE SCALE GENOMIC DNA]</scope>
    <source>
        <strain evidence="2">cv. Tunisia</strain>
    </source>
</reference>
<sequence>MDSIEGLMEGLTINGGVMTIKKLPPVLVNPESETPGGFYFLSSLDQAIPFPMQTIYAFRTSSETTADVLKQSLAKVLVHYYPLTGSMTLDPAGRFIVECNKRGVPFVEAIADGTIDMLGELRKPNDDTTRKLIYIDPSIKNFMEIPLLSAQVTKFKCGGFTLGIAISHSVVDGVSGMNFINSWAEIARGLTPSVIPFHDRTLLKTRVPPVPKAPYDDFVQIADVSDMESLYQKERNISKMFIFEANKLATIKKMAMADGRLQACSTFSALAAVVWQVRSKALNMKPAQLTKLRILVDLRSKFKERPLPKNYFGNLVTTNCCLTTAGELAEQPISYTVEQIRKACDLVDEDYVWSRIDYVDLYRPPLASTGTLVISSWTRMAYGCSDFGWGDPTQFGCGDLARELCVFQPEGEKGVAVMMALPESAMNTFQKLIDQV</sequence>
<organism evidence="2 3">
    <name type="scientific">Punica granatum</name>
    <name type="common">Pomegranate</name>
    <dbReference type="NCBI Taxonomy" id="22663"/>
    <lineage>
        <taxon>Eukaryota</taxon>
        <taxon>Viridiplantae</taxon>
        <taxon>Streptophyta</taxon>
        <taxon>Embryophyta</taxon>
        <taxon>Tracheophyta</taxon>
        <taxon>Spermatophyta</taxon>
        <taxon>Magnoliopsida</taxon>
        <taxon>eudicotyledons</taxon>
        <taxon>Gunneridae</taxon>
        <taxon>Pentapetalae</taxon>
        <taxon>rosids</taxon>
        <taxon>malvids</taxon>
        <taxon>Myrtales</taxon>
        <taxon>Lythraceae</taxon>
        <taxon>Punica</taxon>
    </lineage>
</organism>
<dbReference type="Pfam" id="PF02458">
    <property type="entry name" value="Transferase"/>
    <property type="match status" value="1"/>
</dbReference>
<dbReference type="Proteomes" id="UP000515151">
    <property type="component" value="Chromosome 4"/>
</dbReference>
<reference evidence="3" key="2">
    <citation type="submission" date="2025-08" db="UniProtKB">
        <authorList>
            <consortium name="RefSeq"/>
        </authorList>
    </citation>
    <scope>IDENTIFICATION</scope>
    <source>
        <tissue evidence="3">Leaf</tissue>
    </source>
</reference>
<dbReference type="GO" id="GO:0016747">
    <property type="term" value="F:acyltransferase activity, transferring groups other than amino-acyl groups"/>
    <property type="evidence" value="ECO:0007669"/>
    <property type="project" value="TreeGrafter"/>
</dbReference>
<dbReference type="AlphaFoldDB" id="A0A6P8DFY5"/>
<dbReference type="InterPro" id="IPR050317">
    <property type="entry name" value="Plant_Fungal_Acyltransferase"/>
</dbReference>
<accession>A0A6P8DFY5</accession>
<protein>
    <submittedName>
        <fullName evidence="3">Omega-hydroxypalmitate O-feruloyl transferase-like</fullName>
    </submittedName>
</protein>
<dbReference type="RefSeq" id="XP_031393384.1">
    <property type="nucleotide sequence ID" value="XM_031537524.1"/>
</dbReference>
<dbReference type="GeneID" id="116205069"/>
<evidence type="ECO:0000256" key="1">
    <source>
        <dbReference type="ARBA" id="ARBA00009861"/>
    </source>
</evidence>
<dbReference type="OrthoDB" id="671439at2759"/>
<dbReference type="PANTHER" id="PTHR31642">
    <property type="entry name" value="TRICHOTHECENE 3-O-ACETYLTRANSFERASE"/>
    <property type="match status" value="1"/>
</dbReference>
<evidence type="ECO:0000313" key="3">
    <source>
        <dbReference type="RefSeq" id="XP_031393384.1"/>
    </source>
</evidence>
<dbReference type="SUPFAM" id="SSF52777">
    <property type="entry name" value="CoA-dependent acyltransferases"/>
    <property type="match status" value="1"/>
</dbReference>
<proteinExistence type="inferred from homology"/>
<dbReference type="InterPro" id="IPR023213">
    <property type="entry name" value="CAT-like_dom_sf"/>
</dbReference>
<dbReference type="Gene3D" id="3.30.559.10">
    <property type="entry name" value="Chloramphenicol acetyltransferase-like domain"/>
    <property type="match status" value="2"/>
</dbReference>
<name>A0A6P8DFY5_PUNGR</name>